<keyword evidence="2" id="KW-0472">Membrane</keyword>
<proteinExistence type="predicted"/>
<dbReference type="PROSITE" id="PS50090">
    <property type="entry name" value="MYB_LIKE"/>
    <property type="match status" value="1"/>
</dbReference>
<keyword evidence="5" id="KW-1185">Reference proteome</keyword>
<comment type="caution">
    <text evidence="4">The sequence shown here is derived from an EMBL/GenBank/DDBJ whole genome shotgun (WGS) entry which is preliminary data.</text>
</comment>
<evidence type="ECO:0000256" key="2">
    <source>
        <dbReference type="SAM" id="Phobius"/>
    </source>
</evidence>
<keyword evidence="2" id="KW-0812">Transmembrane</keyword>
<keyword evidence="2" id="KW-1133">Transmembrane helix</keyword>
<name>A0ABN7NJ29_TIMPD</name>
<evidence type="ECO:0000313" key="4">
    <source>
        <dbReference type="EMBL" id="CAG2054453.1"/>
    </source>
</evidence>
<feature type="transmembrane region" description="Helical" evidence="2">
    <location>
        <begin position="953"/>
        <end position="977"/>
    </location>
</feature>
<dbReference type="PANTHER" id="PTHR46459:SF1">
    <property type="entry name" value="E1A-BINDING PROTEIN P400"/>
    <property type="match status" value="1"/>
</dbReference>
<protein>
    <recommendedName>
        <fullName evidence="3">Myb-like domain-containing protein</fullName>
    </recommendedName>
</protein>
<dbReference type="Gene3D" id="1.10.10.60">
    <property type="entry name" value="Homeodomain-like"/>
    <property type="match status" value="1"/>
</dbReference>
<accession>A0ABN7NJ29</accession>
<dbReference type="EMBL" id="CAJPIN010001342">
    <property type="protein sequence ID" value="CAG2054453.1"/>
    <property type="molecule type" value="Genomic_DNA"/>
</dbReference>
<feature type="region of interest" description="Disordered" evidence="1">
    <location>
        <begin position="197"/>
        <end position="224"/>
    </location>
</feature>
<gene>
    <name evidence="4" type="ORF">TPAB3V08_LOCUS1481</name>
</gene>
<organism evidence="4 5">
    <name type="scientific">Timema podura</name>
    <name type="common">Walking stick</name>
    <dbReference type="NCBI Taxonomy" id="61482"/>
    <lineage>
        <taxon>Eukaryota</taxon>
        <taxon>Metazoa</taxon>
        <taxon>Ecdysozoa</taxon>
        <taxon>Arthropoda</taxon>
        <taxon>Hexapoda</taxon>
        <taxon>Insecta</taxon>
        <taxon>Pterygota</taxon>
        <taxon>Neoptera</taxon>
        <taxon>Polyneoptera</taxon>
        <taxon>Phasmatodea</taxon>
        <taxon>Timematodea</taxon>
        <taxon>Timematoidea</taxon>
        <taxon>Timematidae</taxon>
        <taxon>Timema</taxon>
    </lineage>
</organism>
<dbReference type="InterPro" id="IPR001005">
    <property type="entry name" value="SANT/Myb"/>
</dbReference>
<reference evidence="4" key="1">
    <citation type="submission" date="2021-03" db="EMBL/GenBank/DDBJ databases">
        <authorList>
            <person name="Tran Van P."/>
        </authorList>
    </citation>
    <scope>NUCLEOTIDE SEQUENCE</scope>
</reference>
<sequence length="1096" mass="119782">MWCPPTPPQNDNDVYMDQSLGFLYEQTIMSESQLPPVYIKKELKRRLDLLPMSDREGRRPIKVRHKEESMSAPRSLFDRPSSALARMRRDMKLQKCRGIVRPPLPIPGLKPPTLLKPAPEPENVPEWAVYEDWAILQAVQSFQELPLNLMILSPGHTPNWDMVSDMVNTVSRAYRSPKQCRARYESVIIPREEGKLLFDPSPKKQKKTKSGMYKFPSQTKTNRPMRTSQLYMQDNNLTSTQIFVQRFDAIKGVSNKRTPTVKPLLANPSVKNPKHAAVLAENNINIDCPLTPVEIAARRAERILKEKQKSAQASAAAAQALSAEQQLALQRLQQQQQQQQLLAGSRTVSAVAAAQTPPTTQQTVVVSTMMQTSTVATLSPALRPQRPVATLTVQEMVSPRTVAGSPTVVSVASLVPAVQMQAAAQRLATASLVSQASAPGIAVSQSKVYGKMVMPSGEPEKKFLHRTRLCGRIVQGLTHALDQLVDDKALIRHQQQQRMREQHLKAMQAQGQKLSVAVTTSAALQQQQQQQQQRAQLIKQAAAGGIARTVTESEMAALIKRQQQQQQQHKAAASGQVSQVQVPVQAGLTPAQILAQAGLQVQQASQAQVATLVKAVSSPGMTLPQVRATLSPAGVKTAGNPSQTHQIRQLALHQHIMQRKLPPQLSQVHSPSCYTSFYRLSQEAGIVMTLKRGGFGNQINLCRDRGLNPGPPAQRSDTLPLDRQVTGKGGLPTQLIVQSPKTLPTTVTMQQIQHVIKSVQQQQQQQSHITHVSGAQAMVSQTPAGQVISHAVLTKSSQAPAGSRIIPVSTSHQQLKQTIQVVTAAPGVRTSVPSVTLDSSGRSQVTTASTLASALAGIKVAPSVSTAQHQAIISQVNAALQAQQQQALRQANQRLQAPLMAVTVQSQQQAPGPPTNPSDQFGRHGRSRESLVTVPDAKVYIYKHIKPAASLGIYYTFHSLVASILVFLCRLIGYLTVQFFWRGKTILEHKECSHWDGVLFRVVLLAHHLNVPQFPEVEVSLLLQPVHSQLHPSGNSFFMIKLPDRTAGRTAATLGSTLGRGVLFTVNIPLPRGAEEPPWPMGSPPRTAKASYSVPE</sequence>
<evidence type="ECO:0000256" key="1">
    <source>
        <dbReference type="SAM" id="MobiDB-lite"/>
    </source>
</evidence>
<feature type="domain" description="Myb-like" evidence="3">
    <location>
        <begin position="127"/>
        <end position="188"/>
    </location>
</feature>
<evidence type="ECO:0000313" key="5">
    <source>
        <dbReference type="Proteomes" id="UP001153148"/>
    </source>
</evidence>
<feature type="region of interest" description="Disordered" evidence="1">
    <location>
        <begin position="1075"/>
        <end position="1096"/>
    </location>
</feature>
<evidence type="ECO:0000259" key="3">
    <source>
        <dbReference type="PROSITE" id="PS50090"/>
    </source>
</evidence>
<dbReference type="PANTHER" id="PTHR46459">
    <property type="entry name" value="E1A-BINDING PROTEIN P400-RELATED"/>
    <property type="match status" value="1"/>
</dbReference>
<dbReference type="Proteomes" id="UP001153148">
    <property type="component" value="Unassembled WGS sequence"/>
</dbReference>
<feature type="region of interest" description="Disordered" evidence="1">
    <location>
        <begin position="903"/>
        <end position="927"/>
    </location>
</feature>